<feature type="transmembrane region" description="Helical" evidence="5">
    <location>
        <begin position="29"/>
        <end position="46"/>
    </location>
</feature>
<dbReference type="PANTHER" id="PTHR43394:SF1">
    <property type="entry name" value="ATP-BINDING CASSETTE SUB-FAMILY B MEMBER 10, MITOCHONDRIAL"/>
    <property type="match status" value="1"/>
</dbReference>
<dbReference type="InterPro" id="IPR003439">
    <property type="entry name" value="ABC_transporter-like_ATP-bd"/>
</dbReference>
<dbReference type="InterPro" id="IPR011527">
    <property type="entry name" value="ABC1_TM_dom"/>
</dbReference>
<dbReference type="InterPro" id="IPR000595">
    <property type="entry name" value="cNMP-bd_dom"/>
</dbReference>
<dbReference type="InterPro" id="IPR018490">
    <property type="entry name" value="cNMP-bd_dom_sf"/>
</dbReference>
<feature type="domain" description="Cyclic nucleotide-binding" evidence="6">
    <location>
        <begin position="886"/>
        <end position="990"/>
    </location>
</feature>
<evidence type="ECO:0000313" key="9">
    <source>
        <dbReference type="EMBL" id="APX12168.1"/>
    </source>
</evidence>
<evidence type="ECO:0000259" key="8">
    <source>
        <dbReference type="PROSITE" id="PS50929"/>
    </source>
</evidence>
<protein>
    <submittedName>
        <fullName evidence="9">ABC transporter ATP-binding protein</fullName>
    </submittedName>
</protein>
<feature type="transmembrane region" description="Helical" evidence="5">
    <location>
        <begin position="74"/>
        <end position="94"/>
    </location>
</feature>
<dbReference type="PROSITE" id="PS50893">
    <property type="entry name" value="ABC_TRANSPORTER_2"/>
    <property type="match status" value="1"/>
</dbReference>
<evidence type="ECO:0000259" key="6">
    <source>
        <dbReference type="PROSITE" id="PS50042"/>
    </source>
</evidence>
<keyword evidence="3 5" id="KW-1133">Transmembrane helix</keyword>
<dbReference type="Proteomes" id="UP000186336">
    <property type="component" value="Chromosome"/>
</dbReference>
<dbReference type="PROSITE" id="PS50929">
    <property type="entry name" value="ABC_TM1F"/>
    <property type="match status" value="1"/>
</dbReference>
<dbReference type="Gene3D" id="3.40.50.300">
    <property type="entry name" value="P-loop containing nucleotide triphosphate hydrolases"/>
    <property type="match status" value="2"/>
</dbReference>
<accession>A0A1P8MVX0</accession>
<dbReference type="PANTHER" id="PTHR43394">
    <property type="entry name" value="ATP-DEPENDENT PERMEASE MDL1, MITOCHONDRIAL"/>
    <property type="match status" value="1"/>
</dbReference>
<dbReference type="OrthoDB" id="9760920at2"/>
<dbReference type="GO" id="GO:0016887">
    <property type="term" value="F:ATP hydrolysis activity"/>
    <property type="evidence" value="ECO:0007669"/>
    <property type="project" value="InterPro"/>
</dbReference>
<keyword evidence="2 5" id="KW-0812">Transmembrane</keyword>
<evidence type="ECO:0000313" key="10">
    <source>
        <dbReference type="Proteomes" id="UP000186336"/>
    </source>
</evidence>
<dbReference type="InterPro" id="IPR039421">
    <property type="entry name" value="Type_1_exporter"/>
</dbReference>
<proteinExistence type="predicted"/>
<dbReference type="InterPro" id="IPR027417">
    <property type="entry name" value="P-loop_NTPase"/>
</dbReference>
<keyword evidence="9" id="KW-0067">ATP-binding</keyword>
<feature type="transmembrane region" description="Helical" evidence="5">
    <location>
        <begin position="277"/>
        <end position="304"/>
    </location>
</feature>
<dbReference type="EMBL" id="CP019312">
    <property type="protein sequence ID" value="APX12168.1"/>
    <property type="molecule type" value="Genomic_DNA"/>
</dbReference>
<dbReference type="SMART" id="SM00100">
    <property type="entry name" value="cNMP"/>
    <property type="match status" value="1"/>
</dbReference>
<dbReference type="GO" id="GO:0005524">
    <property type="term" value="F:ATP binding"/>
    <property type="evidence" value="ECO:0007669"/>
    <property type="project" value="UniProtKB-KW"/>
</dbReference>
<keyword evidence="9" id="KW-0547">Nucleotide-binding</keyword>
<dbReference type="Pfam" id="PF00664">
    <property type="entry name" value="ABC_membrane"/>
    <property type="match status" value="1"/>
</dbReference>
<organism evidence="9 10">
    <name type="scientific">Tateyamaria omphalii</name>
    <dbReference type="NCBI Taxonomy" id="299262"/>
    <lineage>
        <taxon>Bacteria</taxon>
        <taxon>Pseudomonadati</taxon>
        <taxon>Pseudomonadota</taxon>
        <taxon>Alphaproteobacteria</taxon>
        <taxon>Rhodobacterales</taxon>
        <taxon>Roseobacteraceae</taxon>
        <taxon>Tateyamaria</taxon>
    </lineage>
</organism>
<name>A0A1P8MVX0_9RHOB</name>
<evidence type="ECO:0000256" key="5">
    <source>
        <dbReference type="SAM" id="Phobius"/>
    </source>
</evidence>
<dbReference type="Pfam" id="PF00027">
    <property type="entry name" value="cNMP_binding"/>
    <property type="match status" value="1"/>
</dbReference>
<feature type="domain" description="ABC transporter" evidence="7">
    <location>
        <begin position="360"/>
        <end position="878"/>
    </location>
</feature>
<comment type="subcellular location">
    <subcellularLocation>
        <location evidence="1">Cell membrane</location>
        <topology evidence="1">Multi-pass membrane protein</topology>
    </subcellularLocation>
</comment>
<dbReference type="AlphaFoldDB" id="A0A1P8MVX0"/>
<feature type="transmembrane region" description="Helical" evidence="5">
    <location>
        <begin position="167"/>
        <end position="188"/>
    </location>
</feature>
<dbReference type="GO" id="GO:0005886">
    <property type="term" value="C:plasma membrane"/>
    <property type="evidence" value="ECO:0007669"/>
    <property type="project" value="UniProtKB-SubCell"/>
</dbReference>
<reference evidence="9 10" key="1">
    <citation type="submission" date="2017-01" db="EMBL/GenBank/DDBJ databases">
        <title>Complete genome of Tateyamaria omphalii DOK1-4 isolated from seawater in Dokdo.</title>
        <authorList>
            <person name="Kim J.H."/>
            <person name="Chi W.-J."/>
        </authorList>
    </citation>
    <scope>NUCLEOTIDE SEQUENCE [LARGE SCALE GENOMIC DNA]</scope>
    <source>
        <strain evidence="9 10">DOK1-4</strain>
    </source>
</reference>
<evidence type="ECO:0000256" key="1">
    <source>
        <dbReference type="ARBA" id="ARBA00004651"/>
    </source>
</evidence>
<gene>
    <name evidence="9" type="ORF">BWR18_11115</name>
</gene>
<dbReference type="KEGG" id="tom:BWR18_11115"/>
<dbReference type="CDD" id="cd00038">
    <property type="entry name" value="CAP_ED"/>
    <property type="match status" value="1"/>
</dbReference>
<feature type="domain" description="ABC transmembrane type-1" evidence="8">
    <location>
        <begin position="50"/>
        <end position="323"/>
    </location>
</feature>
<evidence type="ECO:0000256" key="3">
    <source>
        <dbReference type="ARBA" id="ARBA00022989"/>
    </source>
</evidence>
<dbReference type="RefSeq" id="WP_076628263.1">
    <property type="nucleotide sequence ID" value="NZ_CP019312.1"/>
</dbReference>
<dbReference type="Gene3D" id="1.20.1560.10">
    <property type="entry name" value="ABC transporter type 1, transmembrane domain"/>
    <property type="match status" value="1"/>
</dbReference>
<sequence>MPALFSTWTGTIERSLFRFIWIYSKRDQLILLAVTLTLFPLLYLTLELPKRIINDAIGSGSPTVSAYGFDFDQITYLMILCGGFLLAVLCHGLLKMRINTMKGVLAERLLRRFRYTLIARILRFPQPYFERTSQGELVSMVTAESEPMGGLMGDAIAQPVLQAGQMLTILGFLFFQSVAFGLAAIALIPLQAWLIPKLQRQINLLNKSRVIEVRALAAEIGEGAAGAGTLRVNGGWRYRMAMIGNRLGALFAIRFEIYQKKFFMKFLNNFITQLTPFFFFSIGGYLVIQGDVTIGALVAALAAYKDLSSPWKELLAYYNQVADMSLRWETITERFAPAGMIDDNLFYGPAPETPRLTGDIVLDQVTVRDGDGNAVLEDISLTVPAGTSIGITAPNDEDRRALAEVLTRETLPTSGSVTLAGHDIRSLHQTVIAKRIGHATSRPIMFQGTYGQNVMMPMRLAPTEPAEESAFSREALRAGNSADMLEAKWLDPGIAGVPDKDALRAWWYALIEGSGCGDALTRRTMDQTFDAERNAKLASTLVELRPKVAAAVAKAGLDRYVHSFDPDRYNPALPIAENLLYATRKTTITPDVIEAKLDFLRLLHDLSLASNLEVLSRNILEMLRQTFGPNGTDHPLFRRVGLEAEIYNAALDLVERKPPGSEITDKELALLLSIPTNVTAEQVAAAFPEEVRQRVLDMRMEHGERLREQMEDIFVPIEAGKHVHGLSVLENALFGKVADSAGARADDLRGIVVDVLTEAGVNHLVLELVFDVPIALGGANLPALFAEPLSISRATIKRPDILILDEPMASYGEDIRTALIEKLRELLPEATLVFLGTSFEDEQAFDTHLEVVQGRLQGAEGERADIGSDASADLARKVEALRQAPMFAGLKRRQLRLLAFGARWYSAQPGEYVFHKNDDPTDGAYMVTEGEADLLLPQDGAEDTLIATVGPGALVGELGLIRSEPRALDMRAKGDLTCLRIGEEEFMAVVENDAATAFRLLQVVAGYVTT</sequence>
<dbReference type="SUPFAM" id="SSF90123">
    <property type="entry name" value="ABC transporter transmembrane region"/>
    <property type="match status" value="1"/>
</dbReference>
<dbReference type="CDD" id="cd07346">
    <property type="entry name" value="ABC_6TM_exporters"/>
    <property type="match status" value="1"/>
</dbReference>
<evidence type="ECO:0000256" key="4">
    <source>
        <dbReference type="ARBA" id="ARBA00023136"/>
    </source>
</evidence>
<keyword evidence="10" id="KW-1185">Reference proteome</keyword>
<dbReference type="InterPro" id="IPR014710">
    <property type="entry name" value="RmlC-like_jellyroll"/>
</dbReference>
<evidence type="ECO:0000256" key="2">
    <source>
        <dbReference type="ARBA" id="ARBA00022692"/>
    </source>
</evidence>
<dbReference type="PROSITE" id="PS50042">
    <property type="entry name" value="CNMP_BINDING_3"/>
    <property type="match status" value="1"/>
</dbReference>
<dbReference type="Gene3D" id="2.60.120.10">
    <property type="entry name" value="Jelly Rolls"/>
    <property type="match status" value="1"/>
</dbReference>
<dbReference type="SUPFAM" id="SSF52540">
    <property type="entry name" value="P-loop containing nucleoside triphosphate hydrolases"/>
    <property type="match status" value="1"/>
</dbReference>
<evidence type="ECO:0000259" key="7">
    <source>
        <dbReference type="PROSITE" id="PS50893"/>
    </source>
</evidence>
<dbReference type="GO" id="GO:0015421">
    <property type="term" value="F:ABC-type oligopeptide transporter activity"/>
    <property type="evidence" value="ECO:0007669"/>
    <property type="project" value="TreeGrafter"/>
</dbReference>
<dbReference type="InterPro" id="IPR036640">
    <property type="entry name" value="ABC1_TM_sf"/>
</dbReference>
<dbReference type="SUPFAM" id="SSF51206">
    <property type="entry name" value="cAMP-binding domain-like"/>
    <property type="match status" value="1"/>
</dbReference>
<keyword evidence="4 5" id="KW-0472">Membrane</keyword>
<dbReference type="STRING" id="299262.BWR18_11115"/>